<dbReference type="AlphaFoldDB" id="R8B3H7"/>
<protein>
    <submittedName>
        <fullName evidence="1">Uncharacterized protein</fullName>
    </submittedName>
</protein>
<comment type="caution">
    <text evidence="1">The sequence shown here is derived from an EMBL/GenBank/DDBJ whole genome shotgun (WGS) entry which is preliminary data.</text>
</comment>
<sequence length="453" mass="51394">MKYKDILYPAAIGWIDRLLASVDEYFEVNEDPEEFVENSYDILDSCRDKIDNVYMEDLGDPCMMAVLDELEGESCFDGFPIEEDFIRLKKVLQLSGFIESDGDIDLDDDIVFDDAAFSLSECRGAFSNFSIFGYHNSARLKDSLVFIDLSARDLHSNMEDSGLSNGLIALLIKVMSKIEEDEGLDFSKAYILFSSEGSSMCAESALRMHAALQGKIIHTEISANSLTSSSVYLDRISPRDPYSQFEETLIVLSEFNSASDLLRKYISLYHVIENFMFKVPLANLGRDNNGDVFSLRDFRRLSEAVQGRELDALTNVFKKESYGNFWKRSVNGDSFENIVNGSIARLTAIQGWDTVDCNQFLSRLAIRGISSYTNLCNDLNVRKYCEIVYKVRCSVVHNKETELHLSYSNMNPTIAVFIEEALMKPLYALISDLLTDKNSKVWYTGPELRLYPT</sequence>
<dbReference type="PATRIC" id="fig|1318628.3.peg.788"/>
<gene>
    <name evidence="1" type="ORF">MARLIPOL_03960</name>
</gene>
<organism evidence="1 2">
    <name type="scientific">Marinobacter lipolyticus SM19</name>
    <dbReference type="NCBI Taxonomy" id="1318628"/>
    <lineage>
        <taxon>Bacteria</taxon>
        <taxon>Pseudomonadati</taxon>
        <taxon>Pseudomonadota</taxon>
        <taxon>Gammaproteobacteria</taxon>
        <taxon>Pseudomonadales</taxon>
        <taxon>Marinobacteraceae</taxon>
        <taxon>Marinobacter</taxon>
    </lineage>
</organism>
<dbReference type="Proteomes" id="UP000016540">
    <property type="component" value="Unassembled WGS sequence"/>
</dbReference>
<evidence type="ECO:0000313" key="2">
    <source>
        <dbReference type="Proteomes" id="UP000016540"/>
    </source>
</evidence>
<name>R8B3H7_9GAMM</name>
<reference evidence="1 2" key="1">
    <citation type="journal article" date="2013" name="Genome Announc.">
        <title>Draft Genome Sequence of the Moderately Halophilic Bacterium Marinobacter lipolyticus Strain SM19.</title>
        <authorList>
            <person name="Papke R.T."/>
            <person name="de la Haba R.R."/>
            <person name="Infante-Dominguez C."/>
            <person name="Perez D."/>
            <person name="Sanchez-Porro C."/>
            <person name="Lapierre P."/>
            <person name="Ventosa A."/>
        </authorList>
    </citation>
    <scope>NUCLEOTIDE SEQUENCE [LARGE SCALE GENOMIC DNA]</scope>
    <source>
        <strain evidence="1 2">SM19</strain>
    </source>
</reference>
<dbReference type="STRING" id="1318628.MARLIPOL_03960"/>
<evidence type="ECO:0000313" key="1">
    <source>
        <dbReference type="EMBL" id="EON93158.1"/>
    </source>
</evidence>
<keyword evidence="2" id="KW-1185">Reference proteome</keyword>
<dbReference type="HOGENOM" id="CLU_603827_0_0_6"/>
<proteinExistence type="predicted"/>
<dbReference type="RefSeq" id="WP_012136793.1">
    <property type="nucleotide sequence ID" value="NZ_KE007306.1"/>
</dbReference>
<dbReference type="eggNOG" id="ENOG5033YT2">
    <property type="taxonomic scope" value="Bacteria"/>
</dbReference>
<dbReference type="OrthoDB" id="1305241at2"/>
<accession>R8B3H7</accession>
<dbReference type="EMBL" id="ASAD01000007">
    <property type="protein sequence ID" value="EON93158.1"/>
    <property type="molecule type" value="Genomic_DNA"/>
</dbReference>